<evidence type="ECO:0000313" key="1">
    <source>
        <dbReference type="EMBL" id="KAJ9098677.1"/>
    </source>
</evidence>
<dbReference type="Proteomes" id="UP001227268">
    <property type="component" value="Unassembled WGS sequence"/>
</dbReference>
<name>A0ACC2VHB7_9TREE</name>
<gene>
    <name evidence="1" type="ORF">QFC21_004325</name>
</gene>
<evidence type="ECO:0000313" key="2">
    <source>
        <dbReference type="Proteomes" id="UP001227268"/>
    </source>
</evidence>
<sequence length="1085" mass="116549">MPSPTAMNVLTPQEKEFLRQINTPAAQASKPNTLFEKQDIVGKGAYGAVYKGKHRETNQVVALKIINLDTADDDVEDIQKEVALLKRLMAQGSLLNEENGGSSKQKGKDGDEELYGVPNVIKYYGCWTEGPKVWIVMELAEGGSVRTLARASPMTELQICLTAREVLNALAFLHKNDIIHRDIKAANILITSVPNRVLLCDFGVSALLPSTTSKRTTFVGTPYWMAPEVISKGRLYDTKADIWSFGITVLEMAYGEPPMSGQSAQSVFSAMNKGFEPPKLEGGDWSREMSDFVAACLQEDPESRPTAEELSKLKFIKSHAKTPLHHLNELLVNLEAWKNKGNQRISLAPGTVTSRLEVEIESGNGPMSLSDGESISAETPSTYTKSSQNSATESMNAPRSLRRLFENNDGPQPNSFKFPFMKLDGNSTPSTFSRSGSFGQAGSTFLLPSNSRNASASTPTASTFAAVSVGTGNKSEFNTIRLPTDDDSDEEDVMPINGGSRYGSFGSTGHGNTIIPSQVNHPFESYHGFASPRVDPGQRSRQSHNLAQIVIPATEDTVKFGDSSGSINIGQDLASSPDEASYGGHGFNAGSSSAFGSEARFGFGSTVGFNSKWSMNSNSSPTTLKFQPGRNGNYGSNDPGVELNPSPSPPSASSRPGFRRAETENPNTMQHHLKLSLFMDPSADSTSPYYAPNEAFAFPSRPSSPFSQPQTNQSSARLFPNQQQQQRQYYQQSQLPSEHVMVLPSAPVSIERAHGRSVPSGLPSMSYAASSAGLTKMSEPPSKIAPMTDSALRPGMLRQASVAVMENTSGSSSRPGSTPTSPQTNTFNARGSNAMTNGIHHRHRSSKASLGSGDSGRSYSLANDRDHAYPLPQSGQSSSGSASMSRNRSQSTGGAESDVSSAAGGYGAVGPLLSSTLDLKEALRPPRPIIDTGDLLPSAPMGPTTSAFRHFASVPSPLAATPPVASYPRPAVTETNTIRKIPASPTQSRTGNPQMTSSPKQMSASRSRQNTFTSLDDDAIAPLDVMTLDDSDVLFDRLETSAKDLTKWLRMMETSLEDILAPLPQLEGTQPRMDEDTLDMPPMYA</sequence>
<keyword evidence="2" id="KW-1185">Reference proteome</keyword>
<dbReference type="EMBL" id="JASBWT010000014">
    <property type="protein sequence ID" value="KAJ9098677.1"/>
    <property type="molecule type" value="Genomic_DNA"/>
</dbReference>
<proteinExistence type="predicted"/>
<comment type="caution">
    <text evidence="1">The sequence shown here is derived from an EMBL/GenBank/DDBJ whole genome shotgun (WGS) entry which is preliminary data.</text>
</comment>
<reference evidence="1" key="1">
    <citation type="submission" date="2023-04" db="EMBL/GenBank/DDBJ databases">
        <title>Draft Genome sequencing of Naganishia species isolated from polar environments using Oxford Nanopore Technology.</title>
        <authorList>
            <person name="Leo P."/>
            <person name="Venkateswaran K."/>
        </authorList>
    </citation>
    <scope>NUCLEOTIDE SEQUENCE</scope>
    <source>
        <strain evidence="1">MNA-CCFEE 5423</strain>
    </source>
</reference>
<protein>
    <submittedName>
        <fullName evidence="1">Uncharacterized protein</fullName>
    </submittedName>
</protein>
<organism evidence="1 2">
    <name type="scientific">Naganishia friedmannii</name>
    <dbReference type="NCBI Taxonomy" id="89922"/>
    <lineage>
        <taxon>Eukaryota</taxon>
        <taxon>Fungi</taxon>
        <taxon>Dikarya</taxon>
        <taxon>Basidiomycota</taxon>
        <taxon>Agaricomycotina</taxon>
        <taxon>Tremellomycetes</taxon>
        <taxon>Filobasidiales</taxon>
        <taxon>Filobasidiaceae</taxon>
        <taxon>Naganishia</taxon>
    </lineage>
</organism>
<accession>A0ACC2VHB7</accession>